<dbReference type="Pfam" id="PF00534">
    <property type="entry name" value="Glycos_transf_1"/>
    <property type="match status" value="1"/>
</dbReference>
<dbReference type="SUPFAM" id="SSF53756">
    <property type="entry name" value="UDP-Glycosyltransferase/glycogen phosphorylase"/>
    <property type="match status" value="1"/>
</dbReference>
<reference evidence="4 5" key="1">
    <citation type="submission" date="2020-08" db="EMBL/GenBank/DDBJ databases">
        <title>Genomic Encyclopedia of Type Strains, Phase IV (KMG-V): Genome sequencing to study the core and pangenomes of soil and plant-associated prokaryotes.</title>
        <authorList>
            <person name="Whitman W."/>
        </authorList>
    </citation>
    <scope>NUCLEOTIDE SEQUENCE [LARGE SCALE GENOMIC DNA]</scope>
    <source>
        <strain evidence="4 5">X5P3</strain>
    </source>
</reference>
<evidence type="ECO:0000313" key="5">
    <source>
        <dbReference type="Proteomes" id="UP000584867"/>
    </source>
</evidence>
<dbReference type="Pfam" id="PF13439">
    <property type="entry name" value="Glyco_transf_4"/>
    <property type="match status" value="1"/>
</dbReference>
<dbReference type="Gene3D" id="3.40.50.2000">
    <property type="entry name" value="Glycogen Phosphorylase B"/>
    <property type="match status" value="2"/>
</dbReference>
<dbReference type="InterPro" id="IPR001296">
    <property type="entry name" value="Glyco_trans_1"/>
</dbReference>
<accession>A0A7W7ZL28</accession>
<dbReference type="AlphaFoldDB" id="A0A7W7ZL28"/>
<proteinExistence type="predicted"/>
<dbReference type="RefSeq" id="WP_184252426.1">
    <property type="nucleotide sequence ID" value="NZ_JACHIO010000001.1"/>
</dbReference>
<name>A0A7W7ZL28_9BACT</name>
<dbReference type="GO" id="GO:0016757">
    <property type="term" value="F:glycosyltransferase activity"/>
    <property type="evidence" value="ECO:0007669"/>
    <property type="project" value="InterPro"/>
</dbReference>
<dbReference type="InterPro" id="IPR028098">
    <property type="entry name" value="Glyco_trans_4-like_N"/>
</dbReference>
<dbReference type="Proteomes" id="UP000584867">
    <property type="component" value="Unassembled WGS sequence"/>
</dbReference>
<keyword evidence="4" id="KW-0808">Transferase</keyword>
<feature type="domain" description="Glycosyltransferase subfamily 4-like N-terminal" evidence="3">
    <location>
        <begin position="43"/>
        <end position="200"/>
    </location>
</feature>
<feature type="region of interest" description="Disordered" evidence="1">
    <location>
        <begin position="1"/>
        <end position="21"/>
    </location>
</feature>
<feature type="domain" description="Glycosyl transferase family 1" evidence="2">
    <location>
        <begin position="211"/>
        <end position="375"/>
    </location>
</feature>
<dbReference type="PANTHER" id="PTHR12526:SF630">
    <property type="entry name" value="GLYCOSYLTRANSFERASE"/>
    <property type="match status" value="1"/>
</dbReference>
<evidence type="ECO:0000259" key="3">
    <source>
        <dbReference type="Pfam" id="PF13439"/>
    </source>
</evidence>
<organism evidence="4 5">
    <name type="scientific">Granulicella mallensis</name>
    <dbReference type="NCBI Taxonomy" id="940614"/>
    <lineage>
        <taxon>Bacteria</taxon>
        <taxon>Pseudomonadati</taxon>
        <taxon>Acidobacteriota</taxon>
        <taxon>Terriglobia</taxon>
        <taxon>Terriglobales</taxon>
        <taxon>Acidobacteriaceae</taxon>
        <taxon>Granulicella</taxon>
    </lineage>
</organism>
<dbReference type="PANTHER" id="PTHR12526">
    <property type="entry name" value="GLYCOSYLTRANSFERASE"/>
    <property type="match status" value="1"/>
</dbReference>
<gene>
    <name evidence="4" type="ORF">HDF15_000221</name>
</gene>
<evidence type="ECO:0000313" key="4">
    <source>
        <dbReference type="EMBL" id="MBB5061896.1"/>
    </source>
</evidence>
<comment type="caution">
    <text evidence="4">The sequence shown here is derived from an EMBL/GenBank/DDBJ whole genome shotgun (WGS) entry which is preliminary data.</text>
</comment>
<sequence>MTAPTSTDLRAPSRASGVADTDLSDTQNLPCILFIVDQLTELGGGERSLFEIAKGLPAFGYRSLIVTFRDNPAPAAYFLCDNITILPLASCFSFKALFTALQLRRIILREQVTVVHTFFESSDIFGAVVARISGVKHLISSRRDMGILRSSKHQIAYRLLAPLYSAVITVSDTVRDWHRQTDNIAEDKIKTIHNGLALDRLQPRQPAKTVRDQLGVACSSPLVTTISNINPWKGVDVFVSTAAIVLEQHPEAMFAVAGDWTDLDHLHALQAAASTLGIADRMLFLGRVDDIAALLLASDVFALLSRSEGMPNVVLEAMAAGLPVVATAVGGTPEVVVDGVTGYLVPNEDSEAAAEHIGQLISDPYLRARIGDAGITRIHNHFSLEKMIRSHVDLYDSLLARQSKEQP</sequence>
<evidence type="ECO:0000259" key="2">
    <source>
        <dbReference type="Pfam" id="PF00534"/>
    </source>
</evidence>
<evidence type="ECO:0000256" key="1">
    <source>
        <dbReference type="SAM" id="MobiDB-lite"/>
    </source>
</evidence>
<dbReference type="EMBL" id="JACHIO010000001">
    <property type="protein sequence ID" value="MBB5061896.1"/>
    <property type="molecule type" value="Genomic_DNA"/>
</dbReference>
<protein>
    <submittedName>
        <fullName evidence="4">Glycosyltransferase involved in cell wall biosynthesis</fullName>
    </submittedName>
</protein>